<feature type="transmembrane region" description="Helical" evidence="5">
    <location>
        <begin position="12"/>
        <end position="31"/>
    </location>
</feature>
<evidence type="ECO:0000313" key="8">
    <source>
        <dbReference type="Proteomes" id="UP001337305"/>
    </source>
</evidence>
<sequence length="401" mass="46112">MKKNVTIYYDCYNTLYTLCRGCLFLLVFVISTKALTAQTLKGQLTQQSNQKIWLTSFNNYELAKTTVDSLGNFTLSYPGTYNGAGILKTQDSSSLVVMLTQANISLQGTHLSEPDNLHFINSPENQQFITIAAAYSQNQQAYKWRYLKPKYAKECLSKSIEQFRKINFNNPNFKMSGLFKDLIEKHYFLLENMGKPIDSVYKQMNISTDYLINNLKENDSLLNTVSEKLFHLFENRGLFPAAAYLSNQLLAQNQCVLHDGLANTIEKYRTLKVGNTAPDIQLTTIKKLSDFNQPVLLVFGASWCSHCEEEAPVLKKYYNVWKDKVNIEVVYISIDTDIEAFKEAYQNTPWQTYCDYKGWDTQAAKDYFVNATPTYILLDKTQKILLHPRSLEQVNTWVNLN</sequence>
<evidence type="ECO:0000313" key="7">
    <source>
        <dbReference type="EMBL" id="MEF3835739.1"/>
    </source>
</evidence>
<dbReference type="CDD" id="cd02966">
    <property type="entry name" value="TlpA_like_family"/>
    <property type="match status" value="1"/>
</dbReference>
<dbReference type="EMBL" id="JAODOP010000004">
    <property type="protein sequence ID" value="MEF3835739.1"/>
    <property type="molecule type" value="Genomic_DNA"/>
</dbReference>
<dbReference type="Pfam" id="PF13905">
    <property type="entry name" value="Thioredoxin_8"/>
    <property type="match status" value="1"/>
</dbReference>
<comment type="caution">
    <text evidence="7">The sequence shown here is derived from an EMBL/GenBank/DDBJ whole genome shotgun (WGS) entry which is preliminary data.</text>
</comment>
<dbReference type="PANTHER" id="PTHR42852:SF6">
    <property type="entry name" value="THIOL:DISULFIDE INTERCHANGE PROTEIN DSBE"/>
    <property type="match status" value="1"/>
</dbReference>
<protein>
    <submittedName>
        <fullName evidence="7">TlpA family protein disulfide reductase</fullName>
    </submittedName>
</protein>
<dbReference type="Gene3D" id="3.40.30.10">
    <property type="entry name" value="Glutaredoxin"/>
    <property type="match status" value="1"/>
</dbReference>
<dbReference type="SUPFAM" id="SSF52833">
    <property type="entry name" value="Thioredoxin-like"/>
    <property type="match status" value="1"/>
</dbReference>
<proteinExistence type="predicted"/>
<keyword evidence="4" id="KW-0676">Redox-active center</keyword>
<name>A0ABU7XZB8_9FLAO</name>
<keyword evidence="5" id="KW-0472">Membrane</keyword>
<accession>A0ABU7XZB8</accession>
<dbReference type="Proteomes" id="UP001337305">
    <property type="component" value="Unassembled WGS sequence"/>
</dbReference>
<dbReference type="InterPro" id="IPR013766">
    <property type="entry name" value="Thioredoxin_domain"/>
</dbReference>
<keyword evidence="8" id="KW-1185">Reference proteome</keyword>
<dbReference type="InterPro" id="IPR050553">
    <property type="entry name" value="Thioredoxin_ResA/DsbE_sf"/>
</dbReference>
<keyword evidence="2" id="KW-0201">Cytochrome c-type biogenesis</keyword>
<keyword evidence="5" id="KW-0812">Transmembrane</keyword>
<evidence type="ECO:0000256" key="3">
    <source>
        <dbReference type="ARBA" id="ARBA00023157"/>
    </source>
</evidence>
<evidence type="ECO:0000256" key="5">
    <source>
        <dbReference type="SAM" id="Phobius"/>
    </source>
</evidence>
<organism evidence="7 8">
    <name type="scientific">Flavivirga spongiicola</name>
    <dbReference type="NCBI Taxonomy" id="421621"/>
    <lineage>
        <taxon>Bacteria</taxon>
        <taxon>Pseudomonadati</taxon>
        <taxon>Bacteroidota</taxon>
        <taxon>Flavobacteriia</taxon>
        <taxon>Flavobacteriales</taxon>
        <taxon>Flavobacteriaceae</taxon>
        <taxon>Flavivirga</taxon>
    </lineage>
</organism>
<dbReference type="PROSITE" id="PS51352">
    <property type="entry name" value="THIOREDOXIN_2"/>
    <property type="match status" value="1"/>
</dbReference>
<comment type="subcellular location">
    <subcellularLocation>
        <location evidence="1">Cell envelope</location>
    </subcellularLocation>
</comment>
<dbReference type="InterPro" id="IPR036249">
    <property type="entry name" value="Thioredoxin-like_sf"/>
</dbReference>
<reference evidence="7 8" key="1">
    <citation type="submission" date="2022-09" db="EMBL/GenBank/DDBJ databases">
        <title>Genome sequencing of Flavivirga sp. MEBiC05379.</title>
        <authorList>
            <person name="Oh H.-M."/>
            <person name="Kwon K.K."/>
            <person name="Park M.J."/>
            <person name="Yang S.-H."/>
        </authorList>
    </citation>
    <scope>NUCLEOTIDE SEQUENCE [LARGE SCALE GENOMIC DNA]</scope>
    <source>
        <strain evidence="7 8">MEBiC05379</strain>
    </source>
</reference>
<evidence type="ECO:0000259" key="6">
    <source>
        <dbReference type="PROSITE" id="PS51352"/>
    </source>
</evidence>
<keyword evidence="5" id="KW-1133">Transmembrane helix</keyword>
<dbReference type="RefSeq" id="WP_303308018.1">
    <property type="nucleotide sequence ID" value="NZ_JAODOP010000004.1"/>
</dbReference>
<feature type="domain" description="Thioredoxin" evidence="6">
    <location>
        <begin position="271"/>
        <end position="401"/>
    </location>
</feature>
<gene>
    <name evidence="7" type="ORF">N1F79_21620</name>
</gene>
<evidence type="ECO:0000256" key="2">
    <source>
        <dbReference type="ARBA" id="ARBA00022748"/>
    </source>
</evidence>
<evidence type="ECO:0000256" key="4">
    <source>
        <dbReference type="ARBA" id="ARBA00023284"/>
    </source>
</evidence>
<evidence type="ECO:0000256" key="1">
    <source>
        <dbReference type="ARBA" id="ARBA00004196"/>
    </source>
</evidence>
<keyword evidence="3" id="KW-1015">Disulfide bond</keyword>
<dbReference type="PANTHER" id="PTHR42852">
    <property type="entry name" value="THIOL:DISULFIDE INTERCHANGE PROTEIN DSBE"/>
    <property type="match status" value="1"/>
</dbReference>
<dbReference type="InterPro" id="IPR012336">
    <property type="entry name" value="Thioredoxin-like_fold"/>
</dbReference>